<dbReference type="FunFam" id="3.30.160.60:FF:003050">
    <property type="entry name" value="Potential zinc finger protein"/>
    <property type="match status" value="1"/>
</dbReference>
<evidence type="ECO:0000256" key="5">
    <source>
        <dbReference type="PROSITE-ProRule" id="PRU00042"/>
    </source>
</evidence>
<evidence type="ECO:0000256" key="3">
    <source>
        <dbReference type="ARBA" id="ARBA00022771"/>
    </source>
</evidence>
<evidence type="ECO:0000256" key="1">
    <source>
        <dbReference type="ARBA" id="ARBA00022723"/>
    </source>
</evidence>
<dbReference type="PANTHER" id="PTHR23235">
    <property type="entry name" value="KRUEPPEL-LIKE TRANSCRIPTION FACTOR"/>
    <property type="match status" value="1"/>
</dbReference>
<dbReference type="SMART" id="SM00355">
    <property type="entry name" value="ZnF_C2H2"/>
    <property type="match status" value="2"/>
</dbReference>
<feature type="domain" description="C2H2-type" evidence="7">
    <location>
        <begin position="389"/>
        <end position="419"/>
    </location>
</feature>
<keyword evidence="9" id="KW-1185">Reference proteome</keyword>
<feature type="region of interest" description="Disordered" evidence="6">
    <location>
        <begin position="286"/>
        <end position="307"/>
    </location>
</feature>
<dbReference type="RefSeq" id="XP_014658693.1">
    <property type="nucleotide sequence ID" value="XM_014803207.1"/>
</dbReference>
<dbReference type="SUPFAM" id="SSF57667">
    <property type="entry name" value="beta-beta-alpha zinc fingers"/>
    <property type="match status" value="1"/>
</dbReference>
<keyword evidence="1" id="KW-0479">Metal-binding</keyword>
<reference evidence="8" key="1">
    <citation type="submission" date="2018-03" db="EMBL/GenBank/DDBJ databases">
        <authorList>
            <person name="Guldener U."/>
        </authorList>
    </citation>
    <scope>NUCLEOTIDE SEQUENCE [LARGE SCALE GENOMIC DNA]</scope>
    <source>
        <strain evidence="8">ATCC34888</strain>
    </source>
</reference>
<dbReference type="GO" id="GO:0000978">
    <property type="term" value="F:RNA polymerase II cis-regulatory region sequence-specific DNA binding"/>
    <property type="evidence" value="ECO:0007669"/>
    <property type="project" value="TreeGrafter"/>
</dbReference>
<dbReference type="OrthoDB" id="6365676at2759"/>
<sequence length="500" mass="53213">MEDQLFSPTAASQLFDLPLSSNGPIGFSPSIDMTSNLPLTFGDNLETPAFMLEIQRKRADTITTLKPDFEFRDDFGFQGATLLTDTPRRPRAIQRLSLTPSVASSAASTASEFDYGGCDSEADHSNVTSPSADDMCSAPWNDSPFGSVDVSDSIQTAFDRIGFGSPCDESKLSLYKQEMFTPAGFSFHDFIEEPTTGGDGDNAANSGTIRAKDMSISPLTFADVSSDGGHSHIRSSGSESSLGLFDSPNVGAMPMPMGPYPVQSFFGNGSAYPMVFSQSAPDASCIHPHGSSCPSSPNSASSSSPYSGFGMPAGMPSVLASPASRQIQIQHIPAQAPGLAMLPKGMSLYSHFAHLANPYAGLITKRSRGRRVPNKPEEMNNLGKSGKVYTCKVPGCGKCFKRSEHLKRHVRSIHTDEKPFLCPYPSCNKRFSRHDNLNQHARVHTSMGGVAGVAGDEFDAASGHAMSHLNHPLAHPMVLSAGPQGGISIASGPSHQIKQE</sequence>
<dbReference type="EMBL" id="OOIQ01000002">
    <property type="protein sequence ID" value="SPO43688.1"/>
    <property type="molecule type" value="Genomic_DNA"/>
</dbReference>
<comment type="caution">
    <text evidence="8">The sequence shown here is derived from an EMBL/GenBank/DDBJ whole genome shotgun (WGS) entry which is preliminary data.</text>
</comment>
<dbReference type="PROSITE" id="PS00028">
    <property type="entry name" value="ZINC_FINGER_C2H2_1"/>
    <property type="match status" value="2"/>
</dbReference>
<keyword evidence="3 5" id="KW-0863">Zinc-finger</keyword>
<dbReference type="AlphaFoldDB" id="A0A5C3FH41"/>
<feature type="compositionally biased region" description="Low complexity" evidence="6">
    <location>
        <begin position="291"/>
        <end position="307"/>
    </location>
</feature>
<dbReference type="GO" id="GO:0000981">
    <property type="term" value="F:DNA-binding transcription factor activity, RNA polymerase II-specific"/>
    <property type="evidence" value="ECO:0007669"/>
    <property type="project" value="UniProtKB-ARBA"/>
</dbReference>
<evidence type="ECO:0000256" key="6">
    <source>
        <dbReference type="SAM" id="MobiDB-lite"/>
    </source>
</evidence>
<dbReference type="GO" id="GO:0008270">
    <property type="term" value="F:zinc ion binding"/>
    <property type="evidence" value="ECO:0007669"/>
    <property type="project" value="UniProtKB-KW"/>
</dbReference>
<keyword evidence="2" id="KW-0677">Repeat</keyword>
<dbReference type="Proteomes" id="UP000325008">
    <property type="component" value="Unassembled WGS sequence"/>
</dbReference>
<evidence type="ECO:0000313" key="9">
    <source>
        <dbReference type="Proteomes" id="UP000325008"/>
    </source>
</evidence>
<dbReference type="PROSITE" id="PS50157">
    <property type="entry name" value="ZINC_FINGER_C2H2_2"/>
    <property type="match status" value="2"/>
</dbReference>
<evidence type="ECO:0000256" key="4">
    <source>
        <dbReference type="ARBA" id="ARBA00022833"/>
    </source>
</evidence>
<feature type="domain" description="C2H2-type" evidence="7">
    <location>
        <begin position="420"/>
        <end position="449"/>
    </location>
</feature>
<keyword evidence="4" id="KW-0862">Zinc</keyword>
<dbReference type="PANTHER" id="PTHR23235:SF120">
    <property type="entry name" value="KRUPPEL-LIKE FACTOR 15"/>
    <property type="match status" value="1"/>
</dbReference>
<proteinExistence type="predicted"/>
<gene>
    <name evidence="8" type="ORF">PSANT_01373</name>
</gene>
<protein>
    <recommendedName>
        <fullName evidence="7">C2H2-type domain-containing protein</fullName>
    </recommendedName>
</protein>
<evidence type="ECO:0000259" key="7">
    <source>
        <dbReference type="PROSITE" id="PS50157"/>
    </source>
</evidence>
<evidence type="ECO:0000256" key="2">
    <source>
        <dbReference type="ARBA" id="ARBA00022737"/>
    </source>
</evidence>
<accession>A0A5C3FH41</accession>
<dbReference type="Gene3D" id="3.30.160.60">
    <property type="entry name" value="Classic Zinc Finger"/>
    <property type="match status" value="2"/>
</dbReference>
<dbReference type="InterPro" id="IPR013087">
    <property type="entry name" value="Znf_C2H2_type"/>
</dbReference>
<dbReference type="Pfam" id="PF00096">
    <property type="entry name" value="zf-C2H2"/>
    <property type="match status" value="2"/>
</dbReference>
<name>A0A5C3FH41_PSEA2</name>
<organism evidence="8 9">
    <name type="scientific">Pseudozyma antarctica</name>
    <name type="common">Yeast</name>
    <name type="synonym">Candida antarctica</name>
    <dbReference type="NCBI Taxonomy" id="84753"/>
    <lineage>
        <taxon>Eukaryota</taxon>
        <taxon>Fungi</taxon>
        <taxon>Dikarya</taxon>
        <taxon>Basidiomycota</taxon>
        <taxon>Ustilaginomycotina</taxon>
        <taxon>Ustilaginomycetes</taxon>
        <taxon>Ustilaginales</taxon>
        <taxon>Ustilaginaceae</taxon>
        <taxon>Moesziomyces</taxon>
    </lineage>
</organism>
<dbReference type="InterPro" id="IPR036236">
    <property type="entry name" value="Znf_C2H2_sf"/>
</dbReference>
<dbReference type="FunFam" id="3.30.160.60:FF:000072">
    <property type="entry name" value="zinc finger protein 143 isoform X1"/>
    <property type="match status" value="1"/>
</dbReference>
<evidence type="ECO:0000313" key="8">
    <source>
        <dbReference type="EMBL" id="SPO43688.1"/>
    </source>
</evidence>